<feature type="domain" description="ABM" evidence="1">
    <location>
        <begin position="2"/>
        <end position="91"/>
    </location>
</feature>
<dbReference type="PANTHER" id="PTHR33336:SF15">
    <property type="entry name" value="ABM DOMAIN-CONTAINING PROTEIN"/>
    <property type="match status" value="1"/>
</dbReference>
<protein>
    <submittedName>
        <fullName evidence="2">Quinol monooxygenase YgiN</fullName>
    </submittedName>
</protein>
<gene>
    <name evidence="2" type="ORF">SAMN05216285_1046</name>
</gene>
<organism evidence="2 3">
    <name type="scientific">Natrinema salifodinae</name>
    <dbReference type="NCBI Taxonomy" id="1202768"/>
    <lineage>
        <taxon>Archaea</taxon>
        <taxon>Methanobacteriati</taxon>
        <taxon>Methanobacteriota</taxon>
        <taxon>Stenosarchaea group</taxon>
        <taxon>Halobacteria</taxon>
        <taxon>Halobacteriales</taxon>
        <taxon>Natrialbaceae</taxon>
        <taxon>Natrinema</taxon>
    </lineage>
</organism>
<dbReference type="InterPro" id="IPR011008">
    <property type="entry name" value="Dimeric_a/b-barrel"/>
</dbReference>
<keyword evidence="2" id="KW-0560">Oxidoreductase</keyword>
<dbReference type="InterPro" id="IPR050744">
    <property type="entry name" value="AI-2_Isomerase_LsrG"/>
</dbReference>
<proteinExistence type="predicted"/>
<dbReference type="SUPFAM" id="SSF54909">
    <property type="entry name" value="Dimeric alpha+beta barrel"/>
    <property type="match status" value="1"/>
</dbReference>
<evidence type="ECO:0000313" key="2">
    <source>
        <dbReference type="EMBL" id="SEV88437.1"/>
    </source>
</evidence>
<dbReference type="EMBL" id="FOIS01000001">
    <property type="protein sequence ID" value="SEV88437.1"/>
    <property type="molecule type" value="Genomic_DNA"/>
</dbReference>
<sequence length="101" mass="11649">MLIIHATFPIDPDSRDEALELVRDLAERSREEDGIIDYRVTTDVENPDTFRFFERYEDEDAFDAHAETDHFETFEAALPELLAGEPEVTRFDVESASPVEL</sequence>
<dbReference type="OrthoDB" id="8931at2157"/>
<dbReference type="PROSITE" id="PS51725">
    <property type="entry name" value="ABM"/>
    <property type="match status" value="1"/>
</dbReference>
<dbReference type="STRING" id="1202768.SAMN05216285_1046"/>
<dbReference type="GO" id="GO:0004497">
    <property type="term" value="F:monooxygenase activity"/>
    <property type="evidence" value="ECO:0007669"/>
    <property type="project" value="UniProtKB-KW"/>
</dbReference>
<dbReference type="PANTHER" id="PTHR33336">
    <property type="entry name" value="QUINOL MONOOXYGENASE YGIN-RELATED"/>
    <property type="match status" value="1"/>
</dbReference>
<dbReference type="Gene3D" id="3.30.70.100">
    <property type="match status" value="1"/>
</dbReference>
<accession>A0A1I0MJ89</accession>
<dbReference type="AlphaFoldDB" id="A0A1I0MJ89"/>
<reference evidence="3" key="1">
    <citation type="submission" date="2016-10" db="EMBL/GenBank/DDBJ databases">
        <authorList>
            <person name="Varghese N."/>
        </authorList>
    </citation>
    <scope>NUCLEOTIDE SEQUENCE [LARGE SCALE GENOMIC DNA]</scope>
    <source>
        <strain evidence="3">CGMCC 1.12284</strain>
    </source>
</reference>
<evidence type="ECO:0000259" key="1">
    <source>
        <dbReference type="PROSITE" id="PS51725"/>
    </source>
</evidence>
<dbReference type="Proteomes" id="UP000183275">
    <property type="component" value="Unassembled WGS sequence"/>
</dbReference>
<dbReference type="InterPro" id="IPR007138">
    <property type="entry name" value="ABM_dom"/>
</dbReference>
<evidence type="ECO:0000313" key="3">
    <source>
        <dbReference type="Proteomes" id="UP000183275"/>
    </source>
</evidence>
<dbReference type="Pfam" id="PF03992">
    <property type="entry name" value="ABM"/>
    <property type="match status" value="1"/>
</dbReference>
<dbReference type="RefSeq" id="WP_049990472.1">
    <property type="nucleotide sequence ID" value="NZ_FOIS01000001.1"/>
</dbReference>
<name>A0A1I0MJ89_9EURY</name>
<keyword evidence="3" id="KW-1185">Reference proteome</keyword>
<keyword evidence="2" id="KW-0503">Monooxygenase</keyword>